<dbReference type="EMBL" id="RCHS01001678">
    <property type="protein sequence ID" value="RMX52192.1"/>
    <property type="molecule type" value="Genomic_DNA"/>
</dbReference>
<dbReference type="AlphaFoldDB" id="A0A3M6UEV3"/>
<comment type="caution">
    <text evidence="1">The sequence shown here is derived from an EMBL/GenBank/DDBJ whole genome shotgun (WGS) entry which is preliminary data.</text>
</comment>
<protein>
    <submittedName>
        <fullName evidence="1">Uncharacterized protein</fullName>
    </submittedName>
</protein>
<dbReference type="Proteomes" id="UP000275408">
    <property type="component" value="Unassembled WGS sequence"/>
</dbReference>
<name>A0A3M6UEV3_POCDA</name>
<organism evidence="1 2">
    <name type="scientific">Pocillopora damicornis</name>
    <name type="common">Cauliflower coral</name>
    <name type="synonym">Millepora damicornis</name>
    <dbReference type="NCBI Taxonomy" id="46731"/>
    <lineage>
        <taxon>Eukaryota</taxon>
        <taxon>Metazoa</taxon>
        <taxon>Cnidaria</taxon>
        <taxon>Anthozoa</taxon>
        <taxon>Hexacorallia</taxon>
        <taxon>Scleractinia</taxon>
        <taxon>Astrocoeniina</taxon>
        <taxon>Pocilloporidae</taxon>
        <taxon>Pocillopora</taxon>
    </lineage>
</organism>
<reference evidence="1 2" key="1">
    <citation type="journal article" date="2018" name="Sci. Rep.">
        <title>Comparative analysis of the Pocillopora damicornis genome highlights role of immune system in coral evolution.</title>
        <authorList>
            <person name="Cunning R."/>
            <person name="Bay R.A."/>
            <person name="Gillette P."/>
            <person name="Baker A.C."/>
            <person name="Traylor-Knowles N."/>
        </authorList>
    </citation>
    <scope>NUCLEOTIDE SEQUENCE [LARGE SCALE GENOMIC DNA]</scope>
    <source>
        <strain evidence="1">RSMAS</strain>
        <tissue evidence="1">Whole animal</tissue>
    </source>
</reference>
<accession>A0A3M6UEV3</accession>
<gene>
    <name evidence="1" type="ORF">pdam_00024088</name>
</gene>
<evidence type="ECO:0000313" key="1">
    <source>
        <dbReference type="EMBL" id="RMX52192.1"/>
    </source>
</evidence>
<proteinExistence type="predicted"/>
<evidence type="ECO:0000313" key="2">
    <source>
        <dbReference type="Proteomes" id="UP000275408"/>
    </source>
</evidence>
<sequence length="237" mass="26718">MEDQELDNGTPIVSAHQLLQHIAEIVNLFNLKCPLTNINDIGLKKLNSFYSFMLDQRKSTDHTSSFISSKLWLDLQSMCLGFHALVQVKLQYFPYSCIRPAIVNQDCVENHFCQFGQTVNSRKSNVGLTSITDPTCCFFKQEKTDKRKTGFSINRVVKAASVVANSQTALHRHSISLGIFSFFVAQNIESRTNPRQMGKFSNHCNRQGFCPGNAGVVLPEFLKTDSKSTTEPWDLMV</sequence>
<keyword evidence="2" id="KW-1185">Reference proteome</keyword>